<dbReference type="OrthoDB" id="8081489at2"/>
<gene>
    <name evidence="1" type="ORF">C9427_33095</name>
</gene>
<organism evidence="1 2">
    <name type="scientific">Mesorhizobium helmanticense</name>
    <dbReference type="NCBI Taxonomy" id="1776423"/>
    <lineage>
        <taxon>Bacteria</taxon>
        <taxon>Pseudomonadati</taxon>
        <taxon>Pseudomonadota</taxon>
        <taxon>Alphaproteobacteria</taxon>
        <taxon>Hyphomicrobiales</taxon>
        <taxon>Phyllobacteriaceae</taxon>
        <taxon>Mesorhizobium</taxon>
    </lineage>
</organism>
<reference evidence="1 2" key="1">
    <citation type="submission" date="2018-03" db="EMBL/GenBank/DDBJ databases">
        <title>Genome sequence of the symbiotic type strain Mesorhizobium helmanticense CSLC115NT isolated from Lotus corniculatus nodules.</title>
        <authorList>
            <person name="Sannazzaro A.I."/>
            <person name="Torres Tejerizo G.A."/>
            <person name="Dip D."/>
            <person name="Caballero M."/>
            <person name="Pistorio M."/>
            <person name="Estrella M.J."/>
        </authorList>
    </citation>
    <scope>NUCLEOTIDE SEQUENCE [LARGE SCALE GENOMIC DNA]</scope>
    <source>
        <strain evidence="1 2">CSLC115N</strain>
    </source>
</reference>
<comment type="caution">
    <text evidence="1">The sequence shown here is derived from an EMBL/GenBank/DDBJ whole genome shotgun (WGS) entry which is preliminary data.</text>
</comment>
<keyword evidence="2" id="KW-1185">Reference proteome</keyword>
<dbReference type="AlphaFoldDB" id="A0A2T4IKN3"/>
<evidence type="ECO:0000313" key="1">
    <source>
        <dbReference type="EMBL" id="PTE06204.1"/>
    </source>
</evidence>
<name>A0A2T4IKN3_9HYPH</name>
<proteinExistence type="predicted"/>
<accession>A0A2T4IKN3</accession>
<dbReference type="Proteomes" id="UP000240259">
    <property type="component" value="Unassembled WGS sequence"/>
</dbReference>
<evidence type="ECO:0000313" key="2">
    <source>
        <dbReference type="Proteomes" id="UP000240259"/>
    </source>
</evidence>
<dbReference type="EMBL" id="PZJX01000085">
    <property type="protein sequence ID" value="PTE06204.1"/>
    <property type="molecule type" value="Genomic_DNA"/>
</dbReference>
<sequence>MCEPEIRGKFRDAVFATMALCPMVRFELRTAHPRMYHEFVLVIAEDQTEYLTWRVSAAAILRELGRAHEASGPSPRWPLRNVVLVNDGVDAR</sequence>
<protein>
    <submittedName>
        <fullName evidence="1">DUF5131 domain-containing protein</fullName>
    </submittedName>
</protein>